<dbReference type="Proteomes" id="UP000679126">
    <property type="component" value="Unassembled WGS sequence"/>
</dbReference>
<dbReference type="EMBL" id="JAGHKP010000001">
    <property type="protein sequence ID" value="MBO9151738.1"/>
    <property type="molecule type" value="Genomic_DNA"/>
</dbReference>
<evidence type="ECO:0000256" key="1">
    <source>
        <dbReference type="SAM" id="SignalP"/>
    </source>
</evidence>
<gene>
    <name evidence="2" type="ORF">J7I43_05930</name>
</gene>
<evidence type="ECO:0000313" key="3">
    <source>
        <dbReference type="Proteomes" id="UP000679126"/>
    </source>
</evidence>
<evidence type="ECO:0000313" key="2">
    <source>
        <dbReference type="EMBL" id="MBO9151738.1"/>
    </source>
</evidence>
<keyword evidence="1" id="KW-0732">Signal</keyword>
<proteinExistence type="predicted"/>
<accession>A0ABS3YAN7</accession>
<keyword evidence="3" id="KW-1185">Reference proteome</keyword>
<reference evidence="3" key="1">
    <citation type="submission" date="2021-03" db="EMBL/GenBank/DDBJ databases">
        <title>Assistant Professor.</title>
        <authorList>
            <person name="Huq M.A."/>
        </authorList>
    </citation>
    <scope>NUCLEOTIDE SEQUENCE [LARGE SCALE GENOMIC DNA]</scope>
    <source>
        <strain evidence="3">MAH-28</strain>
    </source>
</reference>
<sequence>MKKALFIAGMLLALVTHQAWSMPAFTASTLNPKNVIESSVNSLHHPTLVPIGKMANGMIKAVIKRGSETSATWVYVWLGYINEYQSGGGLYGDVEMRFYEDLNATIPHTPAGLQVNYEIVGYVEGSGGYNIPQSINAYSQSIMIAYNQEHDYDDGTDFRWRDYYLRPGDYSPLT</sequence>
<feature type="chain" id="PRO_5045245465" evidence="1">
    <location>
        <begin position="27"/>
        <end position="174"/>
    </location>
</feature>
<name>A0ABS3YAN7_9BACT</name>
<feature type="signal peptide" evidence="1">
    <location>
        <begin position="1"/>
        <end position="26"/>
    </location>
</feature>
<dbReference type="RefSeq" id="WP_209144225.1">
    <property type="nucleotide sequence ID" value="NZ_JAGHKP010000001.1"/>
</dbReference>
<protein>
    <submittedName>
        <fullName evidence="2">Uncharacterized protein</fullName>
    </submittedName>
</protein>
<organism evidence="2 3">
    <name type="scientific">Chitinophaga chungangae</name>
    <dbReference type="NCBI Taxonomy" id="2821488"/>
    <lineage>
        <taxon>Bacteria</taxon>
        <taxon>Pseudomonadati</taxon>
        <taxon>Bacteroidota</taxon>
        <taxon>Chitinophagia</taxon>
        <taxon>Chitinophagales</taxon>
        <taxon>Chitinophagaceae</taxon>
        <taxon>Chitinophaga</taxon>
    </lineage>
</organism>
<comment type="caution">
    <text evidence="2">The sequence shown here is derived from an EMBL/GenBank/DDBJ whole genome shotgun (WGS) entry which is preliminary data.</text>
</comment>